<evidence type="ECO:0000256" key="4">
    <source>
        <dbReference type="ARBA" id="ARBA00022475"/>
    </source>
</evidence>
<proteinExistence type="predicted"/>
<dbReference type="AlphaFoldDB" id="A0A4Y9ES78"/>
<dbReference type="InterPro" id="IPR017232">
    <property type="entry name" value="NtrY"/>
</dbReference>
<feature type="domain" description="HAMP" evidence="16">
    <location>
        <begin position="337"/>
        <end position="390"/>
    </location>
</feature>
<dbReference type="GO" id="GO:0030295">
    <property type="term" value="F:protein kinase activator activity"/>
    <property type="evidence" value="ECO:0007669"/>
    <property type="project" value="TreeGrafter"/>
</dbReference>
<dbReference type="InterPro" id="IPR004358">
    <property type="entry name" value="Sig_transdc_His_kin-like_C"/>
</dbReference>
<evidence type="ECO:0000256" key="8">
    <source>
        <dbReference type="ARBA" id="ARBA00022741"/>
    </source>
</evidence>
<keyword evidence="6" id="KW-0808">Transferase</keyword>
<evidence type="ECO:0000256" key="11">
    <source>
        <dbReference type="ARBA" id="ARBA00022989"/>
    </source>
</evidence>
<dbReference type="SUPFAM" id="SSF55785">
    <property type="entry name" value="PYP-like sensor domain (PAS domain)"/>
    <property type="match status" value="1"/>
</dbReference>
<dbReference type="PANTHER" id="PTHR42878:SF7">
    <property type="entry name" value="SENSOR HISTIDINE KINASE GLRK"/>
    <property type="match status" value="1"/>
</dbReference>
<evidence type="ECO:0000259" key="15">
    <source>
        <dbReference type="PROSITE" id="PS50109"/>
    </source>
</evidence>
<accession>A0A4Y9ES78</accession>
<dbReference type="SUPFAM" id="SSF47384">
    <property type="entry name" value="Homodimeric domain of signal transducing histidine kinase"/>
    <property type="match status" value="1"/>
</dbReference>
<dbReference type="SUPFAM" id="SSF158472">
    <property type="entry name" value="HAMP domain-like"/>
    <property type="match status" value="1"/>
</dbReference>
<dbReference type="Pfam" id="PF00672">
    <property type="entry name" value="HAMP"/>
    <property type="match status" value="1"/>
</dbReference>
<dbReference type="CDD" id="cd06225">
    <property type="entry name" value="HAMP"/>
    <property type="match status" value="1"/>
</dbReference>
<dbReference type="InterPro" id="IPR003661">
    <property type="entry name" value="HisK_dim/P_dom"/>
</dbReference>
<dbReference type="EC" id="2.7.13.3" evidence="3"/>
<evidence type="ECO:0000256" key="2">
    <source>
        <dbReference type="ARBA" id="ARBA00004651"/>
    </source>
</evidence>
<evidence type="ECO:0000313" key="18">
    <source>
        <dbReference type="Proteomes" id="UP000297737"/>
    </source>
</evidence>
<dbReference type="InterPro" id="IPR036890">
    <property type="entry name" value="HATPase_C_sf"/>
</dbReference>
<dbReference type="EMBL" id="SIHO01000001">
    <property type="protein sequence ID" value="TFU06312.1"/>
    <property type="molecule type" value="Genomic_DNA"/>
</dbReference>
<evidence type="ECO:0000256" key="7">
    <source>
        <dbReference type="ARBA" id="ARBA00022692"/>
    </source>
</evidence>
<keyword evidence="13 14" id="KW-0472">Membrane</keyword>
<keyword evidence="12" id="KW-0902">Two-component regulatory system</keyword>
<gene>
    <name evidence="17" type="ORF">EUV02_04775</name>
</gene>
<dbReference type="Gene3D" id="1.10.287.130">
    <property type="match status" value="1"/>
</dbReference>
<feature type="transmembrane region" description="Helical" evidence="14">
    <location>
        <begin position="112"/>
        <end position="137"/>
    </location>
</feature>
<evidence type="ECO:0000256" key="10">
    <source>
        <dbReference type="ARBA" id="ARBA00022840"/>
    </source>
</evidence>
<keyword evidence="7 14" id="KW-0812">Transmembrane</keyword>
<keyword evidence="8" id="KW-0547">Nucleotide-binding</keyword>
<dbReference type="GO" id="GO:0007234">
    <property type="term" value="P:osmosensory signaling via phosphorelay pathway"/>
    <property type="evidence" value="ECO:0007669"/>
    <property type="project" value="TreeGrafter"/>
</dbReference>
<dbReference type="SMART" id="SM00304">
    <property type="entry name" value="HAMP"/>
    <property type="match status" value="1"/>
</dbReference>
<dbReference type="Gene3D" id="6.10.340.10">
    <property type="match status" value="1"/>
</dbReference>
<dbReference type="Pfam" id="PF00512">
    <property type="entry name" value="HisKA"/>
    <property type="match status" value="1"/>
</dbReference>
<evidence type="ECO:0000256" key="9">
    <source>
        <dbReference type="ARBA" id="ARBA00022777"/>
    </source>
</evidence>
<dbReference type="Pfam" id="PF02518">
    <property type="entry name" value="HATPase_c"/>
    <property type="match status" value="1"/>
</dbReference>
<evidence type="ECO:0000259" key="16">
    <source>
        <dbReference type="PROSITE" id="PS50885"/>
    </source>
</evidence>
<dbReference type="InterPro" id="IPR045671">
    <property type="entry name" value="NtrY-like_N"/>
</dbReference>
<keyword evidence="9 17" id="KW-0418">Kinase</keyword>
<dbReference type="InterPro" id="IPR050351">
    <property type="entry name" value="BphY/WalK/GraS-like"/>
</dbReference>
<evidence type="ECO:0000256" key="3">
    <source>
        <dbReference type="ARBA" id="ARBA00012438"/>
    </source>
</evidence>
<dbReference type="GO" id="GO:0005886">
    <property type="term" value="C:plasma membrane"/>
    <property type="evidence" value="ECO:0007669"/>
    <property type="project" value="UniProtKB-SubCell"/>
</dbReference>
<dbReference type="PROSITE" id="PS50109">
    <property type="entry name" value="HIS_KIN"/>
    <property type="match status" value="1"/>
</dbReference>
<evidence type="ECO:0000256" key="14">
    <source>
        <dbReference type="SAM" id="Phobius"/>
    </source>
</evidence>
<dbReference type="GO" id="GO:0000155">
    <property type="term" value="F:phosphorelay sensor kinase activity"/>
    <property type="evidence" value="ECO:0007669"/>
    <property type="project" value="InterPro"/>
</dbReference>
<dbReference type="InterPro" id="IPR005467">
    <property type="entry name" value="His_kinase_dom"/>
</dbReference>
<dbReference type="Pfam" id="PF19312">
    <property type="entry name" value="NtrY_N"/>
    <property type="match status" value="1"/>
</dbReference>
<comment type="caution">
    <text evidence="17">The sequence shown here is derived from an EMBL/GenBank/DDBJ whole genome shotgun (WGS) entry which is preliminary data.</text>
</comment>
<comment type="catalytic activity">
    <reaction evidence="1">
        <text>ATP + protein L-histidine = ADP + protein N-phospho-L-histidine.</text>
        <dbReference type="EC" id="2.7.13.3"/>
    </reaction>
</comment>
<feature type="transmembrane region" description="Helical" evidence="14">
    <location>
        <begin position="71"/>
        <end position="91"/>
    </location>
</feature>
<dbReference type="Gene3D" id="3.30.450.20">
    <property type="entry name" value="PAS domain"/>
    <property type="match status" value="1"/>
</dbReference>
<name>A0A4Y9ES78_9SPHN</name>
<reference evidence="17 18" key="1">
    <citation type="submission" date="2019-02" db="EMBL/GenBank/DDBJ databases">
        <title>Polymorphobacter sp. isolated from the lake at the Tibet of China.</title>
        <authorList>
            <person name="Li A."/>
        </authorList>
    </citation>
    <scope>NUCLEOTIDE SEQUENCE [LARGE SCALE GENOMIC DNA]</scope>
    <source>
        <strain evidence="17 18">DJ1R-1</strain>
    </source>
</reference>
<protein>
    <recommendedName>
        <fullName evidence="3">histidine kinase</fullName>
        <ecNumber evidence="3">2.7.13.3</ecNumber>
    </recommendedName>
</protein>
<feature type="domain" description="Histidine kinase" evidence="15">
    <location>
        <begin position="533"/>
        <end position="772"/>
    </location>
</feature>
<dbReference type="SMART" id="SM00387">
    <property type="entry name" value="HATPase_c"/>
    <property type="match status" value="1"/>
</dbReference>
<evidence type="ECO:0000256" key="1">
    <source>
        <dbReference type="ARBA" id="ARBA00000085"/>
    </source>
</evidence>
<dbReference type="PRINTS" id="PR00344">
    <property type="entry name" value="BCTRLSENSOR"/>
</dbReference>
<dbReference type="PIRSF" id="PIRSF037532">
    <property type="entry name" value="STHK_NtrY"/>
    <property type="match status" value="1"/>
</dbReference>
<organism evidence="17 18">
    <name type="scientific">Glacieibacterium arshaanense</name>
    <dbReference type="NCBI Taxonomy" id="2511025"/>
    <lineage>
        <taxon>Bacteria</taxon>
        <taxon>Pseudomonadati</taxon>
        <taxon>Pseudomonadota</taxon>
        <taxon>Alphaproteobacteria</taxon>
        <taxon>Sphingomonadales</taxon>
        <taxon>Sphingosinicellaceae</taxon>
        <taxon>Glacieibacterium</taxon>
    </lineage>
</organism>
<dbReference type="Proteomes" id="UP000297737">
    <property type="component" value="Unassembled WGS sequence"/>
</dbReference>
<dbReference type="InterPro" id="IPR035965">
    <property type="entry name" value="PAS-like_dom_sf"/>
</dbReference>
<feature type="transmembrane region" description="Helical" evidence="14">
    <location>
        <begin position="212"/>
        <end position="230"/>
    </location>
</feature>
<evidence type="ECO:0000256" key="12">
    <source>
        <dbReference type="ARBA" id="ARBA00023012"/>
    </source>
</evidence>
<keyword evidence="18" id="KW-1185">Reference proteome</keyword>
<evidence type="ECO:0000256" key="6">
    <source>
        <dbReference type="ARBA" id="ARBA00022679"/>
    </source>
</evidence>
<dbReference type="SMART" id="SM00388">
    <property type="entry name" value="HisKA"/>
    <property type="match status" value="1"/>
</dbReference>
<dbReference type="InterPro" id="IPR003594">
    <property type="entry name" value="HATPase_dom"/>
</dbReference>
<sequence>MNAPAVKPVRPQRWRLFQRRLERRFRRWSSRVDFYPRLEIAVAALTLVIGLSSYAFLTSKRLPAEGLSPPFVTALVVVNLLPLMGLLVLIARRLAILLSNRRQGLAGARMHVRLVALFASIAAVPTLLVVVFASLLFQFGVQFWFSDRARTVLDNADRVAQAYVAENKTRLLDDVVAMSRDVRGYAQEFGVASPSFADGLAFQLAARNLSEAAVFTTSPKGITIIAATGLDSRPMTNRIQPRDLIKAGAGPLVIASSGDRIEAVVRLDAASGRYLYASRKVDPQVLNQVARTATALSDYRSLIERSRLLQWRFNLIMVVVSLIILAVAIWFALWLANRLVTPIGALAEAAERVGAGDLDARVPVRGATDEIATLSRAFNRMTGQLKAQQSALVSANSQLDRRRQFTEAVLSGVSAGVLSVDSGGFIRLANQSAAELLRSTEGALAGTRLRQVVPELGDLLDIAAQTGAASGQVRIARGNDTQTLVVQIAAESGAFHKPTDVANHGQSLVVTFDDISEQLADQRSAAWADVARRIAHEIKNPLTPIQLSAERLQRKYGPQITIDPEIFASLTGTIVRQVGDLRRMVDEFSEFARMPKPVFRTEVVLDLLRQTLFLHEIGFPTISFELDAEDDLPGLECDRRQITQALTNLLKNAAESVLARVEADELQAEQSNTADAAVTPGKIVLAAKPGTGNEAGQLIISVTDNGLGLPVEQRDRLTEPYVTTRARGTGLGLAIVKKIVEEHGGTLELGDASVDGLKGRGAVARLHFDLAAAARLHVDRFVEPVTVPAAQAGAPISDTPAQATIIQFKQQV</sequence>
<dbReference type="InterPro" id="IPR003660">
    <property type="entry name" value="HAMP_dom"/>
</dbReference>
<dbReference type="RefSeq" id="WP_135245035.1">
    <property type="nucleotide sequence ID" value="NZ_SIHO01000001.1"/>
</dbReference>
<keyword evidence="10" id="KW-0067">ATP-binding</keyword>
<dbReference type="GO" id="GO:0000156">
    <property type="term" value="F:phosphorelay response regulator activity"/>
    <property type="evidence" value="ECO:0007669"/>
    <property type="project" value="TreeGrafter"/>
</dbReference>
<dbReference type="PROSITE" id="PS50885">
    <property type="entry name" value="HAMP"/>
    <property type="match status" value="1"/>
</dbReference>
<dbReference type="PANTHER" id="PTHR42878">
    <property type="entry name" value="TWO-COMPONENT HISTIDINE KINASE"/>
    <property type="match status" value="1"/>
</dbReference>
<dbReference type="InterPro" id="IPR036097">
    <property type="entry name" value="HisK_dim/P_sf"/>
</dbReference>
<dbReference type="CDD" id="cd00082">
    <property type="entry name" value="HisKA"/>
    <property type="match status" value="1"/>
</dbReference>
<evidence type="ECO:0000256" key="13">
    <source>
        <dbReference type="ARBA" id="ARBA00023136"/>
    </source>
</evidence>
<evidence type="ECO:0000256" key="5">
    <source>
        <dbReference type="ARBA" id="ARBA00022553"/>
    </source>
</evidence>
<dbReference type="OrthoDB" id="9776727at2"/>
<comment type="subcellular location">
    <subcellularLocation>
        <location evidence="2">Cell membrane</location>
        <topology evidence="2">Multi-pass membrane protein</topology>
    </subcellularLocation>
</comment>
<keyword evidence="4" id="KW-1003">Cell membrane</keyword>
<evidence type="ECO:0000313" key="17">
    <source>
        <dbReference type="EMBL" id="TFU06312.1"/>
    </source>
</evidence>
<keyword evidence="5" id="KW-0597">Phosphoprotein</keyword>
<feature type="transmembrane region" description="Helical" evidence="14">
    <location>
        <begin position="315"/>
        <end position="336"/>
    </location>
</feature>
<dbReference type="GO" id="GO:0005524">
    <property type="term" value="F:ATP binding"/>
    <property type="evidence" value="ECO:0007669"/>
    <property type="project" value="UniProtKB-KW"/>
</dbReference>
<keyword evidence="11 14" id="KW-1133">Transmembrane helix</keyword>
<dbReference type="SUPFAM" id="SSF55874">
    <property type="entry name" value="ATPase domain of HSP90 chaperone/DNA topoisomerase II/histidine kinase"/>
    <property type="match status" value="1"/>
</dbReference>
<dbReference type="Gene3D" id="3.30.565.10">
    <property type="entry name" value="Histidine kinase-like ATPase, C-terminal domain"/>
    <property type="match status" value="1"/>
</dbReference>